<evidence type="ECO:0000256" key="5">
    <source>
        <dbReference type="ARBA" id="ARBA00014165"/>
    </source>
</evidence>
<keyword evidence="10" id="KW-1185">Reference proteome</keyword>
<dbReference type="Pfam" id="PF01263">
    <property type="entry name" value="Aldose_epim"/>
    <property type="match status" value="1"/>
</dbReference>
<dbReference type="Proteomes" id="UP001341444">
    <property type="component" value="Unassembled WGS sequence"/>
</dbReference>
<reference evidence="9 10" key="1">
    <citation type="submission" date="2023-03" db="EMBL/GenBank/DDBJ databases">
        <title>Bacillus Genome Sequencing.</title>
        <authorList>
            <person name="Dunlap C."/>
        </authorList>
    </citation>
    <scope>NUCLEOTIDE SEQUENCE [LARGE SCALE GENOMIC DNA]</scope>
    <source>
        <strain evidence="9 10">B-23453</strain>
    </source>
</reference>
<dbReference type="Gene3D" id="2.70.98.10">
    <property type="match status" value="1"/>
</dbReference>
<dbReference type="PANTHER" id="PTHR10091">
    <property type="entry name" value="ALDOSE-1-EPIMERASE"/>
    <property type="match status" value="1"/>
</dbReference>
<dbReference type="EMBL" id="JARMAB010000012">
    <property type="protein sequence ID" value="MED1203376.1"/>
    <property type="molecule type" value="Genomic_DNA"/>
</dbReference>
<dbReference type="PROSITE" id="PS00545">
    <property type="entry name" value="ALDOSE_1_EPIMERASE"/>
    <property type="match status" value="1"/>
</dbReference>
<sequence>MKVEQREFGKVENNSITAYTITNEKGLSVTCLDYGCIITEILAPDRSGKAENVVLGFDSMEDYLEWSPYFGAVVGRVAGRIKGGSFELDGKEYTLDQNENGNHLHGGEKGFSHVLWKAEPFTKEQSAGVRFSFLSPDGDEGYPGNLAVQVIYELTAENELIISYEGESDQKTILNLTNHSYFNLSGEIRRDCKNHVLTLNSDRFLELDGQLLPTGRSLEVEGTPFDFRKGREIIDGVGSEHPQNLLAGHGYDHPFLFEQGESGNAALLDRESGRVLVVETDQPCVVVYTSNQLSGPFTIRGAETRPYLGVCLETQGLPDAIHHPEFPSIILEKNSKYRTITKYTFGVQ</sequence>
<dbReference type="PANTHER" id="PTHR10091:SF0">
    <property type="entry name" value="GALACTOSE MUTAROTASE"/>
    <property type="match status" value="1"/>
</dbReference>
<evidence type="ECO:0000256" key="3">
    <source>
        <dbReference type="ARBA" id="ARBA00006206"/>
    </source>
</evidence>
<dbReference type="SUPFAM" id="SSF74650">
    <property type="entry name" value="Galactose mutarotase-like"/>
    <property type="match status" value="1"/>
</dbReference>
<dbReference type="InterPro" id="IPR015443">
    <property type="entry name" value="Aldose_1-epimerase"/>
</dbReference>
<dbReference type="InterPro" id="IPR011013">
    <property type="entry name" value="Gal_mutarotase_sf_dom"/>
</dbReference>
<dbReference type="InterPro" id="IPR008183">
    <property type="entry name" value="Aldose_1/G6P_1-epimerase"/>
</dbReference>
<evidence type="ECO:0000256" key="2">
    <source>
        <dbReference type="ARBA" id="ARBA00005028"/>
    </source>
</evidence>
<evidence type="ECO:0000313" key="9">
    <source>
        <dbReference type="EMBL" id="MED1203376.1"/>
    </source>
</evidence>
<proteinExistence type="inferred from homology"/>
<comment type="catalytic activity">
    <reaction evidence="1 8">
        <text>alpha-D-glucose = beta-D-glucose</text>
        <dbReference type="Rhea" id="RHEA:10264"/>
        <dbReference type="ChEBI" id="CHEBI:15903"/>
        <dbReference type="ChEBI" id="CHEBI:17925"/>
        <dbReference type="EC" id="5.1.3.3"/>
    </reaction>
</comment>
<dbReference type="NCBIfam" id="NF008277">
    <property type="entry name" value="PRK11055.1"/>
    <property type="match status" value="1"/>
</dbReference>
<comment type="caution">
    <text evidence="9">The sequence shown here is derived from an EMBL/GenBank/DDBJ whole genome shotgun (WGS) entry which is preliminary data.</text>
</comment>
<evidence type="ECO:0000313" key="10">
    <source>
        <dbReference type="Proteomes" id="UP001341444"/>
    </source>
</evidence>
<comment type="similarity">
    <text evidence="3 8">Belongs to the aldose epimerase family.</text>
</comment>
<dbReference type="InterPro" id="IPR018052">
    <property type="entry name" value="Ald1_epimerase_CS"/>
</dbReference>
<dbReference type="EC" id="5.1.3.3" evidence="4 8"/>
<accession>A0ABU6MH83</accession>
<dbReference type="PIRSF" id="PIRSF005096">
    <property type="entry name" value="GALM"/>
    <property type="match status" value="1"/>
</dbReference>
<name>A0ABU6MH83_9BACI</name>
<evidence type="ECO:0000256" key="4">
    <source>
        <dbReference type="ARBA" id="ARBA00013185"/>
    </source>
</evidence>
<keyword evidence="7 8" id="KW-0119">Carbohydrate metabolism</keyword>
<organism evidence="9 10">
    <name type="scientific">Heyndrickxia acidicola</name>
    <dbReference type="NCBI Taxonomy" id="209389"/>
    <lineage>
        <taxon>Bacteria</taxon>
        <taxon>Bacillati</taxon>
        <taxon>Bacillota</taxon>
        <taxon>Bacilli</taxon>
        <taxon>Bacillales</taxon>
        <taxon>Bacillaceae</taxon>
        <taxon>Heyndrickxia</taxon>
    </lineage>
</organism>
<dbReference type="InterPro" id="IPR047215">
    <property type="entry name" value="Galactose_mutarotase-like"/>
</dbReference>
<dbReference type="CDD" id="cd09019">
    <property type="entry name" value="galactose_mutarotase_like"/>
    <property type="match status" value="1"/>
</dbReference>
<protein>
    <recommendedName>
        <fullName evidence="5 8">Aldose 1-epimerase</fullName>
        <ecNumber evidence="4 8">5.1.3.3</ecNumber>
    </recommendedName>
</protein>
<dbReference type="InterPro" id="IPR014718">
    <property type="entry name" value="GH-type_carb-bd"/>
</dbReference>
<keyword evidence="6 8" id="KW-0413">Isomerase</keyword>
<gene>
    <name evidence="9" type="ORF">P4T90_09830</name>
</gene>
<evidence type="ECO:0000256" key="1">
    <source>
        <dbReference type="ARBA" id="ARBA00001614"/>
    </source>
</evidence>
<dbReference type="RefSeq" id="WP_066268940.1">
    <property type="nucleotide sequence ID" value="NZ_JARMAB010000012.1"/>
</dbReference>
<evidence type="ECO:0000256" key="6">
    <source>
        <dbReference type="ARBA" id="ARBA00023235"/>
    </source>
</evidence>
<evidence type="ECO:0000256" key="8">
    <source>
        <dbReference type="PIRNR" id="PIRNR005096"/>
    </source>
</evidence>
<evidence type="ECO:0000256" key="7">
    <source>
        <dbReference type="ARBA" id="ARBA00023277"/>
    </source>
</evidence>
<comment type="pathway">
    <text evidence="2 8">Carbohydrate metabolism; hexose metabolism.</text>
</comment>